<dbReference type="GO" id="GO:0042500">
    <property type="term" value="F:aspartic endopeptidase activity, intramembrane cleaving"/>
    <property type="evidence" value="ECO:0007669"/>
    <property type="project" value="InterPro"/>
</dbReference>
<reference evidence="8" key="1">
    <citation type="submission" date="2021-02" db="EMBL/GenBank/DDBJ databases">
        <authorList>
            <person name="Dougan E. K."/>
            <person name="Rhodes N."/>
            <person name="Thang M."/>
            <person name="Chan C."/>
        </authorList>
    </citation>
    <scope>NUCLEOTIDE SEQUENCE</scope>
</reference>
<feature type="transmembrane region" description="Helical" evidence="7">
    <location>
        <begin position="217"/>
        <end position="236"/>
    </location>
</feature>
<comment type="subcellular location">
    <subcellularLocation>
        <location evidence="1">Endomembrane system</location>
        <topology evidence="1">Multi-pass membrane protein</topology>
    </subcellularLocation>
</comment>
<dbReference type="InterPro" id="IPR006639">
    <property type="entry name" value="Preselin/SPP"/>
</dbReference>
<dbReference type="GO" id="GO:0033619">
    <property type="term" value="P:membrane protein proteolysis"/>
    <property type="evidence" value="ECO:0007669"/>
    <property type="project" value="TreeGrafter"/>
</dbReference>
<organism evidence="8 9">
    <name type="scientific">Symbiodinium natans</name>
    <dbReference type="NCBI Taxonomy" id="878477"/>
    <lineage>
        <taxon>Eukaryota</taxon>
        <taxon>Sar</taxon>
        <taxon>Alveolata</taxon>
        <taxon>Dinophyceae</taxon>
        <taxon>Suessiales</taxon>
        <taxon>Symbiodiniaceae</taxon>
        <taxon>Symbiodinium</taxon>
    </lineage>
</organism>
<dbReference type="GO" id="GO:0030660">
    <property type="term" value="C:Golgi-associated vesicle membrane"/>
    <property type="evidence" value="ECO:0007669"/>
    <property type="project" value="TreeGrafter"/>
</dbReference>
<dbReference type="GO" id="GO:0005765">
    <property type="term" value="C:lysosomal membrane"/>
    <property type="evidence" value="ECO:0007669"/>
    <property type="project" value="TreeGrafter"/>
</dbReference>
<keyword evidence="9" id="KW-1185">Reference proteome</keyword>
<evidence type="ECO:0000256" key="5">
    <source>
        <dbReference type="ARBA" id="ARBA00022989"/>
    </source>
</evidence>
<dbReference type="GO" id="GO:0098554">
    <property type="term" value="C:cytoplasmic side of endoplasmic reticulum membrane"/>
    <property type="evidence" value="ECO:0007669"/>
    <property type="project" value="TreeGrafter"/>
</dbReference>
<feature type="transmembrane region" description="Helical" evidence="7">
    <location>
        <begin position="248"/>
        <end position="272"/>
    </location>
</feature>
<accession>A0A812KPD7</accession>
<feature type="transmembrane region" description="Helical" evidence="7">
    <location>
        <begin position="48"/>
        <end position="74"/>
    </location>
</feature>
<evidence type="ECO:0000256" key="2">
    <source>
        <dbReference type="ARBA" id="ARBA00006859"/>
    </source>
</evidence>
<dbReference type="Pfam" id="PF04258">
    <property type="entry name" value="Peptidase_A22B"/>
    <property type="match status" value="1"/>
</dbReference>
<feature type="transmembrane region" description="Helical" evidence="7">
    <location>
        <begin position="24"/>
        <end position="42"/>
    </location>
</feature>
<comment type="similarity">
    <text evidence="2">Belongs to the peptidase A22B family.</text>
</comment>
<evidence type="ECO:0000256" key="4">
    <source>
        <dbReference type="ARBA" id="ARBA00022801"/>
    </source>
</evidence>
<evidence type="ECO:0000313" key="8">
    <source>
        <dbReference type="EMBL" id="CAE7233558.1"/>
    </source>
</evidence>
<dbReference type="PANTHER" id="PTHR12174">
    <property type="entry name" value="SIGNAL PEPTIDE PEPTIDASE"/>
    <property type="match status" value="1"/>
</dbReference>
<dbReference type="GO" id="GO:0098553">
    <property type="term" value="C:lumenal side of endoplasmic reticulum membrane"/>
    <property type="evidence" value="ECO:0007669"/>
    <property type="project" value="TreeGrafter"/>
</dbReference>
<name>A0A812KPD7_9DINO</name>
<keyword evidence="5 7" id="KW-1133">Transmembrane helix</keyword>
<evidence type="ECO:0000313" key="9">
    <source>
        <dbReference type="Proteomes" id="UP000604046"/>
    </source>
</evidence>
<evidence type="ECO:0000256" key="3">
    <source>
        <dbReference type="ARBA" id="ARBA00022692"/>
    </source>
</evidence>
<keyword evidence="6 7" id="KW-0472">Membrane</keyword>
<dbReference type="AlphaFoldDB" id="A0A812KPD7"/>
<evidence type="ECO:0000256" key="7">
    <source>
        <dbReference type="SAM" id="Phobius"/>
    </source>
</evidence>
<protein>
    <submittedName>
        <fullName evidence="8">SPPL2 protein</fullName>
    </submittedName>
</protein>
<evidence type="ECO:0000256" key="6">
    <source>
        <dbReference type="ARBA" id="ARBA00023136"/>
    </source>
</evidence>
<keyword evidence="4" id="KW-0378">Hydrolase</keyword>
<dbReference type="Proteomes" id="UP000604046">
    <property type="component" value="Unassembled WGS sequence"/>
</dbReference>
<dbReference type="InterPro" id="IPR007369">
    <property type="entry name" value="Peptidase_A22B_SPP"/>
</dbReference>
<dbReference type="PANTHER" id="PTHR12174:SF103">
    <property type="entry name" value="INTRAMEMBRANE PROTEASE (IMPAS) FAMILY"/>
    <property type="match status" value="1"/>
</dbReference>
<dbReference type="OrthoDB" id="29661at2759"/>
<dbReference type="SMART" id="SM00730">
    <property type="entry name" value="PSN"/>
    <property type="match status" value="1"/>
</dbReference>
<keyword evidence="3 7" id="KW-0812">Transmembrane</keyword>
<proteinExistence type="inferred from homology"/>
<dbReference type="EMBL" id="CAJNDS010000780">
    <property type="protein sequence ID" value="CAE7233558.1"/>
    <property type="molecule type" value="Genomic_DNA"/>
</dbReference>
<feature type="transmembrane region" description="Helical" evidence="7">
    <location>
        <begin position="159"/>
        <end position="177"/>
    </location>
</feature>
<evidence type="ECO:0000256" key="1">
    <source>
        <dbReference type="ARBA" id="ARBA00004127"/>
    </source>
</evidence>
<sequence>MSLDISGHAICDLDGMREQKESSGLHFVLFGSLLLTILYFFMKRLGPYLIYLLLFLFASGAVSTTCVLLEPAFASCFPALRAKKACSLPDVVVNVLGVEKEQTWTEVMSEAVGVVPRSGILALVKLAEAGEPELFNSDIIAIMFLLTLQRTVRLPNLKVGTLLLICTFFFDIFWVFISPVIFKKSVMIEVATGGGTGQSVPMVLKIPALDGELPGQFKILGLGDIAIPGLLISLLLRHDLVKRHRRCAGYFLAGVIGYGVGLLATFVSLYLMQHGQPALLFLGELKDLWAANYGPEPLEGDVEKQS</sequence>
<gene>
    <name evidence="8" type="primary">SPPL2</name>
    <name evidence="8" type="ORF">SNAT2548_LOCUS9774</name>
</gene>
<comment type="caution">
    <text evidence="8">The sequence shown here is derived from an EMBL/GenBank/DDBJ whole genome shotgun (WGS) entry which is preliminary data.</text>
</comment>